<feature type="compositionally biased region" description="Basic residues" evidence="1">
    <location>
        <begin position="44"/>
        <end position="60"/>
    </location>
</feature>
<dbReference type="Pfam" id="PF17777">
    <property type="entry name" value="RL10P_insert"/>
    <property type="match status" value="1"/>
</dbReference>
<feature type="non-terminal residue" evidence="3">
    <location>
        <position position="1"/>
    </location>
</feature>
<organism evidence="3">
    <name type="scientific">Xenopus tropicalis</name>
    <name type="common">Western clawed frog</name>
    <name type="synonym">Silurana tropicalis</name>
    <dbReference type="NCBI Taxonomy" id="8364"/>
    <lineage>
        <taxon>Eukaryota</taxon>
        <taxon>Metazoa</taxon>
        <taxon>Chordata</taxon>
        <taxon>Craniata</taxon>
        <taxon>Vertebrata</taxon>
        <taxon>Euteleostomi</taxon>
        <taxon>Amphibia</taxon>
        <taxon>Batrachia</taxon>
        <taxon>Anura</taxon>
        <taxon>Pipoidea</taxon>
        <taxon>Pipidae</taxon>
        <taxon>Xenopodinae</taxon>
        <taxon>Xenopus</taxon>
        <taxon>Silurana</taxon>
    </lineage>
</organism>
<reference evidence="3" key="3">
    <citation type="submission" date="2016-05" db="EMBL/GenBank/DDBJ databases">
        <title>WGS assembly of Xenopus tropicalis.</title>
        <authorList>
            <person name="Sessions A."/>
            <person name="Jenkins J."/>
            <person name="Mitros T."/>
            <person name="Lyons J.T."/>
            <person name="Dichmann D.S."/>
            <person name="Robert J."/>
            <person name="Harland R.M."/>
            <person name="Rokhsar D.S."/>
        </authorList>
    </citation>
    <scope>NUCLEOTIDE SEQUENCE</scope>
    <source>
        <strain evidence="3">Nigerian</strain>
    </source>
</reference>
<proteinExistence type="predicted"/>
<feature type="domain" description="Large ribosomal subunit protein uL10-like insertion" evidence="2">
    <location>
        <begin position="1"/>
        <end position="28"/>
    </location>
</feature>
<accession>A0A1B8Y3B6</accession>
<dbReference type="InterPro" id="IPR043164">
    <property type="entry name" value="Ribosomal_uL10-like_insert_sf"/>
</dbReference>
<gene>
    <name evidence="3" type="ORF">XENTR_v900272272mg</name>
</gene>
<reference evidence="3" key="2">
    <citation type="journal article" date="2010" name="Science">
        <title>The genome of the Western clawed frog Xenopus tropicalis.</title>
        <authorList>
            <person name="Hellsten U."/>
            <person name="Harland R.M."/>
            <person name="Gilchrist M.J."/>
            <person name="Hendrix D."/>
            <person name="Jurka J."/>
            <person name="Kapitonov V."/>
            <person name="Ovcharenko I."/>
            <person name="Putnam N.H."/>
            <person name="Shu S."/>
            <person name="Taher L."/>
            <person name="Blitz I.L."/>
            <person name="Blumberg B."/>
            <person name="Dichmann D.S."/>
            <person name="Dubchak I."/>
            <person name="Amaya E."/>
            <person name="Detter J.C."/>
            <person name="Fletcher R."/>
            <person name="Gerhard D.S."/>
            <person name="Goodstein D."/>
            <person name="Graves T."/>
            <person name="Grigoriev I.V."/>
            <person name="Grimwood J."/>
            <person name="Kawashima T."/>
            <person name="Lindquist E."/>
            <person name="Lucas S.M."/>
            <person name="Mead P.E."/>
            <person name="Mitros T."/>
            <person name="Ogino H."/>
            <person name="Ohta Y."/>
            <person name="Poliakov A.V."/>
            <person name="Pollet N."/>
            <person name="Robert J."/>
            <person name="Salamov A."/>
            <person name="Sater A.K."/>
            <person name="Schmutz J."/>
            <person name="Terry A."/>
            <person name="Vize P.D."/>
            <person name="Warren W.C."/>
            <person name="Wells D."/>
            <person name="Wills A."/>
            <person name="Wilson R.K."/>
            <person name="Zimmerman L.B."/>
            <person name="Zorn A.M."/>
            <person name="Grainger R."/>
            <person name="Grammer T."/>
            <person name="Khokha M.K."/>
            <person name="Richardson P.M."/>
            <person name="Rokhsar D.S."/>
        </authorList>
    </citation>
    <scope>NUCLEOTIDE SEQUENCE [LARGE SCALE GENOMIC DNA]</scope>
    <source>
        <strain evidence="3">Nigerian</strain>
    </source>
</reference>
<dbReference type="EMBL" id="KV460503">
    <property type="protein sequence ID" value="OCA17383.1"/>
    <property type="molecule type" value="Genomic_DNA"/>
</dbReference>
<name>A0A1B8Y3B6_XENTR</name>
<dbReference type="AlphaFoldDB" id="A0A1B8Y3B6"/>
<dbReference type="Gene3D" id="3.90.105.20">
    <property type="match status" value="1"/>
</dbReference>
<dbReference type="InterPro" id="IPR040637">
    <property type="entry name" value="Ribosomal_uL10-like_insert"/>
</dbReference>
<protein>
    <recommendedName>
        <fullName evidence="2">Large ribosomal subunit protein uL10-like insertion domain-containing protein</fullName>
    </recommendedName>
</protein>
<evidence type="ECO:0000313" key="3">
    <source>
        <dbReference type="EMBL" id="OCA17383.1"/>
    </source>
</evidence>
<evidence type="ECO:0000259" key="2">
    <source>
        <dbReference type="Pfam" id="PF17777"/>
    </source>
</evidence>
<sequence>VITLLSDYEVCKEGDVLTPEQARILKLFSFRWLSLKSPSNPFGPRRRASSRSLGMRRRRRAKRKIWMRKKRITMPRNTISDPPSPGVRFWFRFRTLMPLRDC</sequence>
<evidence type="ECO:0000256" key="1">
    <source>
        <dbReference type="SAM" id="MobiDB-lite"/>
    </source>
</evidence>
<reference evidence="3" key="1">
    <citation type="submission" date="2009-11" db="EMBL/GenBank/DDBJ databases">
        <authorList>
            <consortium name="US DOE Joint Genome Institute (JGI-PGF)"/>
            <person name="Ottilar R."/>
            <person name="Schmutz J."/>
            <person name="Salamov A."/>
            <person name="Cheng J.F."/>
            <person name="Lucas S."/>
            <person name="Pitluck S."/>
            <person name="Gundlach H."/>
            <person name="Guo Y."/>
            <person name="Haberer G."/>
            <person name="Nasrallah J."/>
            <person name="Mayer K.F.X."/>
            <person name="van de Peer Y."/>
            <person name="Weigel D."/>
            <person name="Grigoriev I.V."/>
        </authorList>
    </citation>
    <scope>NUCLEOTIDE SEQUENCE</scope>
    <source>
        <strain evidence="3">Nigerian</strain>
    </source>
</reference>
<feature type="region of interest" description="Disordered" evidence="1">
    <location>
        <begin position="38"/>
        <end position="60"/>
    </location>
</feature>